<dbReference type="GO" id="GO:0000978">
    <property type="term" value="F:RNA polymerase II cis-regulatory region sequence-specific DNA binding"/>
    <property type="evidence" value="ECO:0007669"/>
    <property type="project" value="TreeGrafter"/>
</dbReference>
<keyword evidence="4" id="KW-0804">Transcription</keyword>
<reference evidence="9" key="1">
    <citation type="submission" date="2020-01" db="EMBL/GenBank/DDBJ databases">
        <authorList>
            <consortium name="DOE Joint Genome Institute"/>
            <person name="Haridas S."/>
            <person name="Albert R."/>
            <person name="Binder M."/>
            <person name="Bloem J."/>
            <person name="Labutti K."/>
            <person name="Salamov A."/>
            <person name="Andreopoulos B."/>
            <person name="Baker S.E."/>
            <person name="Barry K."/>
            <person name="Bills G."/>
            <person name="Bluhm B.H."/>
            <person name="Cannon C."/>
            <person name="Castanera R."/>
            <person name="Culley D.E."/>
            <person name="Daum C."/>
            <person name="Ezra D."/>
            <person name="Gonzalez J.B."/>
            <person name="Henrissat B."/>
            <person name="Kuo A."/>
            <person name="Liang C."/>
            <person name="Lipzen A."/>
            <person name="Lutzoni F."/>
            <person name="Magnuson J."/>
            <person name="Mondo S."/>
            <person name="Nolan M."/>
            <person name="Ohm R."/>
            <person name="Pangilinan J."/>
            <person name="Park H.-J."/>
            <person name="Ramirez L."/>
            <person name="Alfaro M."/>
            <person name="Sun H."/>
            <person name="Tritt A."/>
            <person name="Yoshinaga Y."/>
            <person name="Zwiers L.-H."/>
            <person name="Turgeon B.G."/>
            <person name="Goodwin S.B."/>
            <person name="Spatafora J.W."/>
            <person name="Crous P.W."/>
            <person name="Grigoriev I.V."/>
        </authorList>
    </citation>
    <scope>NUCLEOTIDE SEQUENCE</scope>
    <source>
        <strain evidence="9">IPT5</strain>
    </source>
</reference>
<feature type="region of interest" description="Disordered" evidence="7">
    <location>
        <begin position="1"/>
        <end position="68"/>
    </location>
</feature>
<protein>
    <recommendedName>
        <fullName evidence="8">TEA domain-containing protein</fullName>
    </recommendedName>
</protein>
<dbReference type="Proteomes" id="UP000799423">
    <property type="component" value="Unassembled WGS sequence"/>
</dbReference>
<evidence type="ECO:0000256" key="2">
    <source>
        <dbReference type="ARBA" id="ARBA00008421"/>
    </source>
</evidence>
<comment type="subcellular location">
    <subcellularLocation>
        <location evidence="1">Nucleus</location>
    </subcellularLocation>
</comment>
<dbReference type="AlphaFoldDB" id="A0A6A7AUK2"/>
<organism evidence="9 10">
    <name type="scientific">Plenodomus tracheiphilus IPT5</name>
    <dbReference type="NCBI Taxonomy" id="1408161"/>
    <lineage>
        <taxon>Eukaryota</taxon>
        <taxon>Fungi</taxon>
        <taxon>Dikarya</taxon>
        <taxon>Ascomycota</taxon>
        <taxon>Pezizomycotina</taxon>
        <taxon>Dothideomycetes</taxon>
        <taxon>Pleosporomycetidae</taxon>
        <taxon>Pleosporales</taxon>
        <taxon>Pleosporineae</taxon>
        <taxon>Leptosphaeriaceae</taxon>
        <taxon>Plenodomus</taxon>
    </lineage>
</organism>
<dbReference type="OrthoDB" id="10006572at2759"/>
<dbReference type="PRINTS" id="PR00065">
    <property type="entry name" value="TEADOMAIN"/>
</dbReference>
<proteinExistence type="inferred from homology"/>
<dbReference type="Gene3D" id="6.10.20.40">
    <property type="entry name" value="TEA/ATTS domain"/>
    <property type="match status" value="1"/>
</dbReference>
<dbReference type="GO" id="GO:0005667">
    <property type="term" value="C:transcription regulator complex"/>
    <property type="evidence" value="ECO:0007669"/>
    <property type="project" value="TreeGrafter"/>
</dbReference>
<evidence type="ECO:0000256" key="4">
    <source>
        <dbReference type="ARBA" id="ARBA00023163"/>
    </source>
</evidence>
<dbReference type="PROSITE" id="PS51088">
    <property type="entry name" value="TEA_2"/>
    <property type="match status" value="1"/>
</dbReference>
<accession>A0A6A7AUK2</accession>
<dbReference type="InterPro" id="IPR050937">
    <property type="entry name" value="TEC1_TEAD_TF"/>
</dbReference>
<name>A0A6A7AUK2_9PLEO</name>
<feature type="region of interest" description="Disordered" evidence="7">
    <location>
        <begin position="622"/>
        <end position="646"/>
    </location>
</feature>
<sequence>MELQHQPSCVLATDAPASHHTPDEVTSSRNRNALQERSANWPHDYTHATSSPRLKISRSPSPTENVYSRQPLVGGNYFTGNVHAQHNGLVGFGVERPEKQIRYELERLYKMLQRSDKYQKYREKQPVLTPAEFIAREAREAAEKKAAEQRGAAKDEKEKSVWPEFLEHAFWRALVKWPPMGRKKYMLDSQLRGRNELIQDSIYRDTGIRRCRKQVSSHLQVLKQHLRDQPAVLVYMATKEDDKKRHRGNESSHAYHAAHVRGRHHPQRTASAAKYGYDTNSPHIWPQFGALPSSLATNAGLGCKTSSAPYEVTDFTMLVEEDDQPVHYFTRLQPNGRSNDLNVRDTVSWRSQYPEFDFLQSELGDWSKTDRKVLVCDASIKIMTEAIPNANLSITFNLQSQHDLSMFESLECTTRFYDSGDIAPDPQFDGAHAHDLKEHRTPCDYAPDPHGSSGRLRIAFGSRFWVNRMLKYQSLRHKDENCVKRSLLRLTATQDVYGIERGTGKAQCVLTILWRFEQTRSTAEVGSMKWRPVSFNNCQTSLDQKWIKEEDHHTAPRMDLSDDAADSMDGLVSLPVENPLYHPSTLPLDPYSTHHYAVQPSHHSHTQPQLSLDILASMQQPDLDHHSASAPTTATGTDYSQGSLPSSLCRSQDAIASSSYPHDNNDFDFNGGHITITGAFEPSINLGAYDGFGTNAELDGLHALAGLDHDNFAGLGLAVGENGELISVPRDNGMGAGAVGGGIESCYSTKPNWHHTNLISSLENAAESYHAYHPTHAQRTHHDSLETAPGHELLRGASVHASYASGTVGTEELVAHGLHDGHVNVHPGLWNLASPFHEDTASGAAGGIGSGEGRKDGGIGAGMGMGVLELIERDQRRGF</sequence>
<dbReference type="Pfam" id="PF01285">
    <property type="entry name" value="TEA"/>
    <property type="match status" value="1"/>
</dbReference>
<feature type="compositionally biased region" description="Polar residues" evidence="7">
    <location>
        <begin position="47"/>
        <end position="68"/>
    </location>
</feature>
<evidence type="ECO:0000256" key="7">
    <source>
        <dbReference type="SAM" id="MobiDB-lite"/>
    </source>
</evidence>
<keyword evidence="3" id="KW-0805">Transcription regulation</keyword>
<comment type="similarity">
    <text evidence="2">Belongs to the TEC1 family.</text>
</comment>
<feature type="domain" description="TEA" evidence="8">
    <location>
        <begin position="155"/>
        <end position="229"/>
    </location>
</feature>
<feature type="DNA-binding region" description="TEA" evidence="6">
    <location>
        <begin position="155"/>
        <end position="229"/>
    </location>
</feature>
<evidence type="ECO:0000313" key="9">
    <source>
        <dbReference type="EMBL" id="KAF2846971.1"/>
    </source>
</evidence>
<gene>
    <name evidence="9" type="ORF">T440DRAFT_457528</name>
</gene>
<evidence type="ECO:0000313" key="10">
    <source>
        <dbReference type="Proteomes" id="UP000799423"/>
    </source>
</evidence>
<evidence type="ECO:0000256" key="6">
    <source>
        <dbReference type="PROSITE-ProRule" id="PRU00505"/>
    </source>
</evidence>
<dbReference type="PANTHER" id="PTHR11834:SF0">
    <property type="entry name" value="PROTEIN SCALLOPED"/>
    <property type="match status" value="1"/>
</dbReference>
<dbReference type="InterPro" id="IPR000818">
    <property type="entry name" value="TEA/ATTS_dom"/>
</dbReference>
<keyword evidence="10" id="KW-1185">Reference proteome</keyword>
<evidence type="ECO:0000256" key="1">
    <source>
        <dbReference type="ARBA" id="ARBA00004123"/>
    </source>
</evidence>
<keyword evidence="5" id="KW-0539">Nucleus</keyword>
<dbReference type="GO" id="GO:0005634">
    <property type="term" value="C:nucleus"/>
    <property type="evidence" value="ECO:0007669"/>
    <property type="project" value="UniProtKB-SubCell"/>
</dbReference>
<dbReference type="InterPro" id="IPR038096">
    <property type="entry name" value="TEA/ATTS_sf"/>
</dbReference>
<feature type="compositionally biased region" description="Polar residues" evidence="7">
    <location>
        <begin position="629"/>
        <end position="646"/>
    </location>
</feature>
<dbReference type="GO" id="GO:0000981">
    <property type="term" value="F:DNA-binding transcription factor activity, RNA polymerase II-specific"/>
    <property type="evidence" value="ECO:0007669"/>
    <property type="project" value="TreeGrafter"/>
</dbReference>
<feature type="compositionally biased region" description="Polar residues" evidence="7">
    <location>
        <begin position="24"/>
        <end position="38"/>
    </location>
</feature>
<evidence type="ECO:0000256" key="5">
    <source>
        <dbReference type="ARBA" id="ARBA00023242"/>
    </source>
</evidence>
<dbReference type="EMBL" id="MU006330">
    <property type="protein sequence ID" value="KAF2846971.1"/>
    <property type="molecule type" value="Genomic_DNA"/>
</dbReference>
<evidence type="ECO:0000256" key="3">
    <source>
        <dbReference type="ARBA" id="ARBA00023015"/>
    </source>
</evidence>
<dbReference type="PANTHER" id="PTHR11834">
    <property type="entry name" value="TRANSCRIPTIONAL ENHANCER FACTOR TEF RELATED"/>
    <property type="match status" value="1"/>
</dbReference>
<dbReference type="SMART" id="SM00426">
    <property type="entry name" value="TEA"/>
    <property type="match status" value="1"/>
</dbReference>
<evidence type="ECO:0000259" key="8">
    <source>
        <dbReference type="PROSITE" id="PS51088"/>
    </source>
</evidence>